<proteinExistence type="predicted"/>
<dbReference type="EMBL" id="LCYA01000083">
    <property type="protein sequence ID" value="KWV86955.1"/>
    <property type="molecule type" value="Genomic_DNA"/>
</dbReference>
<protein>
    <submittedName>
        <fullName evidence="2">Uncharacterized protein</fullName>
    </submittedName>
</protein>
<accession>A0A109LGL2</accession>
<dbReference type="AlphaFoldDB" id="A0A109LGL2"/>
<sequence length="322" mass="36588">MHARDVTQLDRLAGQRERAGNHRLGSNHRGHGGQAHQRDQCPARRQQVERVARRLRIAQQHRALAKIVQHQRRQHQQEPGAGDGFAAEVAHVGVQRFSAGQCQHHRAEDRHANTGVNHEEAHAPCRVQRIEHFGLLQNAVHPQAAQYQEPGNHHRAKQLADAVGAVFLDQEQRHQYHQGNGHYPLFQAVERQFQAFDGRQHRNCRGDHTVAVEQRRATQATHHQETAQFRVLPGSSPGQRGEGHDAALALVVGTQHEQYVLDRHHPDQRPEDQRQDPQDTVMVDLHPITAVEHLFKGVERAGPDIAINHPDRRHQHANRLGF</sequence>
<reference evidence="2 3" key="1">
    <citation type="submission" date="2015-05" db="EMBL/GenBank/DDBJ databases">
        <title>A genomic and transcriptomic approach to investigate the blue pigment phenotype in Pseudomonas fluorescens.</title>
        <authorList>
            <person name="Andreani N.A."/>
            <person name="Cardazzo B."/>
        </authorList>
    </citation>
    <scope>NUCLEOTIDE SEQUENCE [LARGE SCALE GENOMIC DNA]</scope>
    <source>
        <strain evidence="2 3">Ps_22</strain>
    </source>
</reference>
<organism evidence="2 3">
    <name type="scientific">Pseudomonas fluorescens</name>
    <dbReference type="NCBI Taxonomy" id="294"/>
    <lineage>
        <taxon>Bacteria</taxon>
        <taxon>Pseudomonadati</taxon>
        <taxon>Pseudomonadota</taxon>
        <taxon>Gammaproteobacteria</taxon>
        <taxon>Pseudomonadales</taxon>
        <taxon>Pseudomonadaceae</taxon>
        <taxon>Pseudomonas</taxon>
    </lineage>
</organism>
<name>A0A109LGL2_PSEFL</name>
<evidence type="ECO:0000313" key="3">
    <source>
        <dbReference type="Proteomes" id="UP000061348"/>
    </source>
</evidence>
<comment type="caution">
    <text evidence="2">The sequence shown here is derived from an EMBL/GenBank/DDBJ whole genome shotgun (WGS) entry which is preliminary data.</text>
</comment>
<gene>
    <name evidence="2" type="ORF">PFLmoz3_03420</name>
</gene>
<evidence type="ECO:0000256" key="1">
    <source>
        <dbReference type="SAM" id="MobiDB-lite"/>
    </source>
</evidence>
<feature type="region of interest" description="Disordered" evidence="1">
    <location>
        <begin position="1"/>
        <end position="47"/>
    </location>
</feature>
<feature type="compositionally biased region" description="Basic and acidic residues" evidence="1">
    <location>
        <begin position="1"/>
        <end position="20"/>
    </location>
</feature>
<feature type="compositionally biased region" description="Basic and acidic residues" evidence="1">
    <location>
        <begin position="36"/>
        <end position="47"/>
    </location>
</feature>
<evidence type="ECO:0000313" key="2">
    <source>
        <dbReference type="EMBL" id="KWV86955.1"/>
    </source>
</evidence>
<dbReference type="Proteomes" id="UP000061348">
    <property type="component" value="Unassembled WGS sequence"/>
</dbReference>